<feature type="region of interest" description="Disordered" evidence="2">
    <location>
        <begin position="536"/>
        <end position="558"/>
    </location>
</feature>
<name>Q24BZ8_TETTS</name>
<dbReference type="OMA" id="MIRYKND"/>
<protein>
    <submittedName>
        <fullName evidence="4">PB1 domain protein</fullName>
    </submittedName>
</protein>
<feature type="domain" description="PB1" evidence="3">
    <location>
        <begin position="1"/>
        <end position="80"/>
    </location>
</feature>
<dbReference type="RefSeq" id="XP_001025549.1">
    <property type="nucleotide sequence ID" value="XM_001025549.3"/>
</dbReference>
<keyword evidence="5" id="KW-1185">Reference proteome</keyword>
<feature type="compositionally biased region" description="Basic and acidic residues" evidence="2">
    <location>
        <begin position="130"/>
        <end position="142"/>
    </location>
</feature>
<keyword evidence="1" id="KW-0175">Coiled coil</keyword>
<dbReference type="KEGG" id="tet:TTHERM_01020720"/>
<proteinExistence type="predicted"/>
<dbReference type="EMBL" id="GG662374">
    <property type="protein sequence ID" value="EAS05304.1"/>
    <property type="molecule type" value="Genomic_DNA"/>
</dbReference>
<feature type="coiled-coil region" evidence="1">
    <location>
        <begin position="577"/>
        <end position="622"/>
    </location>
</feature>
<evidence type="ECO:0000259" key="3">
    <source>
        <dbReference type="PROSITE" id="PS51745"/>
    </source>
</evidence>
<dbReference type="InterPro" id="IPR000270">
    <property type="entry name" value="PB1_dom"/>
</dbReference>
<feature type="compositionally biased region" description="Acidic residues" evidence="2">
    <location>
        <begin position="84"/>
        <end position="106"/>
    </location>
</feature>
<dbReference type="HOGENOM" id="CLU_406293_0_0_1"/>
<gene>
    <name evidence="4" type="ORF">TTHERM_01020720</name>
</gene>
<feature type="compositionally biased region" description="Polar residues" evidence="2">
    <location>
        <begin position="196"/>
        <end position="216"/>
    </location>
</feature>
<reference evidence="5" key="1">
    <citation type="journal article" date="2006" name="PLoS Biol.">
        <title>Macronuclear genome sequence of the ciliate Tetrahymena thermophila, a model eukaryote.</title>
        <authorList>
            <person name="Eisen J.A."/>
            <person name="Coyne R.S."/>
            <person name="Wu M."/>
            <person name="Wu D."/>
            <person name="Thiagarajan M."/>
            <person name="Wortman J.R."/>
            <person name="Badger J.H."/>
            <person name="Ren Q."/>
            <person name="Amedeo P."/>
            <person name="Jones K.M."/>
            <person name="Tallon L.J."/>
            <person name="Delcher A.L."/>
            <person name="Salzberg S.L."/>
            <person name="Silva J.C."/>
            <person name="Haas B.J."/>
            <person name="Majoros W.H."/>
            <person name="Farzad M."/>
            <person name="Carlton J.M."/>
            <person name="Smith R.K. Jr."/>
            <person name="Garg J."/>
            <person name="Pearlman R.E."/>
            <person name="Karrer K.M."/>
            <person name="Sun L."/>
            <person name="Manning G."/>
            <person name="Elde N.C."/>
            <person name="Turkewitz A.P."/>
            <person name="Asai D.J."/>
            <person name="Wilkes D.E."/>
            <person name="Wang Y."/>
            <person name="Cai H."/>
            <person name="Collins K."/>
            <person name="Stewart B.A."/>
            <person name="Lee S.R."/>
            <person name="Wilamowska K."/>
            <person name="Weinberg Z."/>
            <person name="Ruzzo W.L."/>
            <person name="Wloga D."/>
            <person name="Gaertig J."/>
            <person name="Frankel J."/>
            <person name="Tsao C.-C."/>
            <person name="Gorovsky M.A."/>
            <person name="Keeling P.J."/>
            <person name="Waller R.F."/>
            <person name="Patron N.J."/>
            <person name="Cherry J.M."/>
            <person name="Stover N.A."/>
            <person name="Krieger C.J."/>
            <person name="del Toro C."/>
            <person name="Ryder H.F."/>
            <person name="Williamson S.C."/>
            <person name="Barbeau R.A."/>
            <person name="Hamilton E.P."/>
            <person name="Orias E."/>
        </authorList>
    </citation>
    <scope>NUCLEOTIDE SEQUENCE [LARGE SCALE GENOMIC DNA]</scope>
    <source>
        <strain evidence="5">SB210</strain>
    </source>
</reference>
<accession>Q24BZ8</accession>
<organism evidence="4 5">
    <name type="scientific">Tetrahymena thermophila (strain SB210)</name>
    <dbReference type="NCBI Taxonomy" id="312017"/>
    <lineage>
        <taxon>Eukaryota</taxon>
        <taxon>Sar</taxon>
        <taxon>Alveolata</taxon>
        <taxon>Ciliophora</taxon>
        <taxon>Intramacronucleata</taxon>
        <taxon>Oligohymenophorea</taxon>
        <taxon>Hymenostomatida</taxon>
        <taxon>Tetrahymenina</taxon>
        <taxon>Tetrahymenidae</taxon>
        <taxon>Tetrahymena</taxon>
    </lineage>
</organism>
<dbReference type="InParanoid" id="Q24BZ8"/>
<dbReference type="Pfam" id="PF00564">
    <property type="entry name" value="PB1"/>
    <property type="match status" value="1"/>
</dbReference>
<dbReference type="Proteomes" id="UP000009168">
    <property type="component" value="Unassembled WGS sequence"/>
</dbReference>
<dbReference type="Gene3D" id="3.10.20.90">
    <property type="entry name" value="Phosphatidylinositol 3-kinase Catalytic Subunit, Chain A, domain 1"/>
    <property type="match status" value="1"/>
</dbReference>
<dbReference type="CDD" id="cd05992">
    <property type="entry name" value="PB1"/>
    <property type="match status" value="1"/>
</dbReference>
<dbReference type="GeneID" id="7835976"/>
<evidence type="ECO:0000256" key="1">
    <source>
        <dbReference type="SAM" id="Coils"/>
    </source>
</evidence>
<feature type="coiled-coil region" evidence="1">
    <location>
        <begin position="375"/>
        <end position="416"/>
    </location>
</feature>
<dbReference type="InterPro" id="IPR053793">
    <property type="entry name" value="PB1-like"/>
</dbReference>
<dbReference type="PROSITE" id="PS51745">
    <property type="entry name" value="PB1"/>
    <property type="match status" value="1"/>
</dbReference>
<dbReference type="SUPFAM" id="SSF54277">
    <property type="entry name" value="CAD &amp; PB1 domains"/>
    <property type="match status" value="1"/>
</dbReference>
<evidence type="ECO:0000313" key="4">
    <source>
        <dbReference type="EMBL" id="EAS05304.1"/>
    </source>
</evidence>
<dbReference type="AlphaFoldDB" id="Q24BZ8"/>
<sequence>MNSSKKISIKFQDKLIKLEESVKTFEDLKKVIKLKFDSLPDKIRIYYVDSDNDEITISCDEDLQSFQSEEKDIVINIKPYSDSDATDNEDFDDEEAEEEEEDEESSCCDSDSGEERAKVAQQKSLNQNDNKIEISKSLDKAQENMVQDGGNSQKREQIQNDQDVKDDEAINNSSFNDEFSDDDEVEEAEEQKNQDKSQNGVDQGSSRSQTRLENDQSVQCNFDSKNIETQDQQNQAGVTLKDQEQQIYTVHCDKSYQAQINQSDAQDQTLSAVCVDNSTQIQVESKDTQSQANVELIDNSFQTVRVDLQDKKTQAKIDQCDNQIQADLINMEDFQQQACSNQNKSLSSQPEIQVESLKQEQHNQKSEIQSFMPYLERIKQLEENQAQLLKVLEKQSQQFESQIQNLQQNLINENVEEKIKQFVDNRVNELLPEYSRANWENFRRQEKISRFDRIFQELIPKFNNLALITDSNLLNTSYDELTTTLIQKLEIARDMQLKELIQSQVNQKNHSSNISDEMIAKSQIKQQQINIEEDIEEESKEISNPSNQKKQQDEKVDSSKLVMVKKDSRYEDDCVVEERLKQQQEKIRKEKQLEEENIKKILKEKENQALQLNQEIIQNLHKDYPEEIVNKAKQIASLTQENPNIYLQYVLDYKNLTVNDLIDQIYTTNVMERYQEK</sequence>
<feature type="region of interest" description="Disordered" evidence="2">
    <location>
        <begin position="75"/>
        <end position="216"/>
    </location>
</feature>
<feature type="compositionally biased region" description="Acidic residues" evidence="2">
    <location>
        <begin position="178"/>
        <end position="189"/>
    </location>
</feature>
<evidence type="ECO:0000256" key="2">
    <source>
        <dbReference type="SAM" id="MobiDB-lite"/>
    </source>
</evidence>
<evidence type="ECO:0000313" key="5">
    <source>
        <dbReference type="Proteomes" id="UP000009168"/>
    </source>
</evidence>